<dbReference type="EMBL" id="FQZB01000007">
    <property type="protein sequence ID" value="SHJ26497.1"/>
    <property type="molecule type" value="Genomic_DNA"/>
</dbReference>
<keyword evidence="9" id="KW-1185">Reference proteome</keyword>
<evidence type="ECO:0000256" key="5">
    <source>
        <dbReference type="ARBA" id="ARBA00023136"/>
    </source>
</evidence>
<keyword evidence="5 6" id="KW-0472">Membrane</keyword>
<evidence type="ECO:0000256" key="6">
    <source>
        <dbReference type="PIRNR" id="PIRNR018968"/>
    </source>
</evidence>
<dbReference type="InterPro" id="IPR003838">
    <property type="entry name" value="ABC3_permease_C"/>
</dbReference>
<protein>
    <submittedName>
        <fullName evidence="8">Putative ABC transport system permease protein</fullName>
    </submittedName>
</protein>
<feature type="transmembrane region" description="Helical" evidence="6">
    <location>
        <begin position="195"/>
        <end position="214"/>
    </location>
</feature>
<dbReference type="Proteomes" id="UP000184310">
    <property type="component" value="Unassembled WGS sequence"/>
</dbReference>
<gene>
    <name evidence="8" type="ORF">SAMN02745163_01605</name>
</gene>
<comment type="subcellular location">
    <subcellularLocation>
        <location evidence="1 6">Cell membrane</location>
        <topology evidence="1 6">Multi-pass membrane protein</topology>
    </subcellularLocation>
</comment>
<evidence type="ECO:0000256" key="4">
    <source>
        <dbReference type="ARBA" id="ARBA00022989"/>
    </source>
</evidence>
<evidence type="ECO:0000256" key="3">
    <source>
        <dbReference type="ARBA" id="ARBA00022692"/>
    </source>
</evidence>
<feature type="transmembrane region" description="Helical" evidence="6">
    <location>
        <begin position="496"/>
        <end position="521"/>
    </location>
</feature>
<evidence type="ECO:0000256" key="2">
    <source>
        <dbReference type="ARBA" id="ARBA00022475"/>
    </source>
</evidence>
<evidence type="ECO:0000256" key="1">
    <source>
        <dbReference type="ARBA" id="ARBA00004651"/>
    </source>
</evidence>
<dbReference type="AlphaFoldDB" id="A0A1M6HWS3"/>
<keyword evidence="3 6" id="KW-0812">Transmembrane</keyword>
<dbReference type="PANTHER" id="PTHR46795:SF2">
    <property type="entry name" value="ABC TRANSPORTER, PERMEASE PROTEIN"/>
    <property type="match status" value="1"/>
</dbReference>
<feature type="domain" description="ABC3 transporter permease C-terminal" evidence="7">
    <location>
        <begin position="60"/>
        <end position="173"/>
    </location>
</feature>
<comment type="similarity">
    <text evidence="6">Belongs to the ABC-4 integral membrane protein family.</text>
</comment>
<proteinExistence type="inferred from homology"/>
<dbReference type="PANTHER" id="PTHR46795">
    <property type="entry name" value="ABC TRANSPORTER PERMEASE-RELATED-RELATED"/>
    <property type="match status" value="1"/>
</dbReference>
<name>A0A1M6HWS3_9CLOT</name>
<organism evidence="8 9">
    <name type="scientific">Clostridium cavendishii DSM 21758</name>
    <dbReference type="NCBI Taxonomy" id="1121302"/>
    <lineage>
        <taxon>Bacteria</taxon>
        <taxon>Bacillati</taxon>
        <taxon>Bacillota</taxon>
        <taxon>Clostridia</taxon>
        <taxon>Eubacteriales</taxon>
        <taxon>Clostridiaceae</taxon>
        <taxon>Clostridium</taxon>
    </lineage>
</organism>
<dbReference type="OrthoDB" id="1937696at2"/>
<keyword evidence="2 6" id="KW-1003">Cell membrane</keyword>
<reference evidence="8 9" key="1">
    <citation type="submission" date="2016-11" db="EMBL/GenBank/DDBJ databases">
        <authorList>
            <person name="Jaros S."/>
            <person name="Januszkiewicz K."/>
            <person name="Wedrychowicz H."/>
        </authorList>
    </citation>
    <scope>NUCLEOTIDE SEQUENCE [LARGE SCALE GENOMIC DNA]</scope>
    <source>
        <strain evidence="8 9">DSM 21758</strain>
    </source>
</reference>
<keyword evidence="4 6" id="KW-1133">Transmembrane helix</keyword>
<evidence type="ECO:0000259" key="7">
    <source>
        <dbReference type="Pfam" id="PF02687"/>
    </source>
</evidence>
<accession>A0A1M6HWS3</accession>
<dbReference type="GO" id="GO:0055085">
    <property type="term" value="P:transmembrane transport"/>
    <property type="evidence" value="ECO:0007669"/>
    <property type="project" value="UniProtKB-UniRule"/>
</dbReference>
<dbReference type="STRING" id="1121302.SAMN02745163_01605"/>
<keyword evidence="6" id="KW-0813">Transport</keyword>
<dbReference type="InterPro" id="IPR052536">
    <property type="entry name" value="ABC-4_Integral_Memb_Prot"/>
</dbReference>
<feature type="transmembrane region" description="Helical" evidence="6">
    <location>
        <begin position="20"/>
        <end position="40"/>
    </location>
</feature>
<evidence type="ECO:0000313" key="9">
    <source>
        <dbReference type="Proteomes" id="UP000184310"/>
    </source>
</evidence>
<dbReference type="GO" id="GO:0005886">
    <property type="term" value="C:plasma membrane"/>
    <property type="evidence" value="ECO:0007669"/>
    <property type="project" value="UniProtKB-SubCell"/>
</dbReference>
<dbReference type="InterPro" id="IPR027022">
    <property type="entry name" value="ABC_permease_BceB-typ"/>
</dbReference>
<feature type="transmembrane region" description="Helical" evidence="6">
    <location>
        <begin position="556"/>
        <end position="578"/>
    </location>
</feature>
<feature type="transmembrane region" description="Helical" evidence="6">
    <location>
        <begin position="151"/>
        <end position="174"/>
    </location>
</feature>
<feature type="transmembrane region" description="Helical" evidence="6">
    <location>
        <begin position="52"/>
        <end position="76"/>
    </location>
</feature>
<sequence length="621" mass="71305">MNFKEFASKNVSRNKRVYFAYFLSSSISAALLFSFTMIILHPNFKTELFSDYLIKALWISTVIAYLFLTFFVFYSVSVFLKSRYKEFGVLYIIGASKKQIQRLISIENIIISSVASVIGILLGLVFSKILLAASGKLLGLDALGFYIPFKAMIITFIGFLLIGIVISIFCSFIIKEDMVLKLLKGTKKPKAEPKSSNILVFVCILLLSLGYYFSITASEKTLAGRMIPVTVMVIIATYLLFSELSVFVIKVMKKNRKMYMKKTTLLWVSNLLYRIKDNTRMFFLITITSTVALSATGSVYAYWMDKEAQIDKIFPQAFFISDIYNNKSKIDEKVNFISNSLNIKGMQYSKVTDEMKIISQKKETERIVVIKEGTYKKLAASLSMDIFDFRDNETIVIEYLGESKTENVNLNNVELKIKRAIYNGIIPKFYGKVYVVKDEVYKSIEGNKCYFGAVNLKKYKDTLDVGDKYYNEFGHKDGNEIYNNFIKSDILRANKVAYGVILFSVIFIGLIFFVTTASFLYNKCYMDVIEDKKKYRQLNKIGLTYKEIRKILNIEIGVLFLIPYIVAIIHFFFAISALKYAMDINVSVASIRIILIMIIVQGIYFLVIRKRYLMEIKKSLV</sequence>
<feature type="transmembrane region" description="Helical" evidence="6">
    <location>
        <begin position="109"/>
        <end position="131"/>
    </location>
</feature>
<feature type="transmembrane region" description="Helical" evidence="6">
    <location>
        <begin position="584"/>
        <end position="608"/>
    </location>
</feature>
<dbReference type="Pfam" id="PF02687">
    <property type="entry name" value="FtsX"/>
    <property type="match status" value="1"/>
</dbReference>
<feature type="transmembrane region" description="Helical" evidence="6">
    <location>
        <begin position="281"/>
        <end position="303"/>
    </location>
</feature>
<dbReference type="PIRSF" id="PIRSF018968">
    <property type="entry name" value="ABC_permease_BceB"/>
    <property type="match status" value="1"/>
</dbReference>
<feature type="transmembrane region" description="Helical" evidence="6">
    <location>
        <begin position="226"/>
        <end position="252"/>
    </location>
</feature>
<evidence type="ECO:0000313" key="8">
    <source>
        <dbReference type="EMBL" id="SHJ26497.1"/>
    </source>
</evidence>
<dbReference type="RefSeq" id="WP_072986158.1">
    <property type="nucleotide sequence ID" value="NZ_FQZB01000007.1"/>
</dbReference>